<protein>
    <submittedName>
        <fullName evidence="2">TIGR02285 family protein</fullName>
    </submittedName>
</protein>
<feature type="chain" id="PRO_5030971046" evidence="1">
    <location>
        <begin position="26"/>
        <end position="295"/>
    </location>
</feature>
<dbReference type="NCBIfam" id="TIGR02285">
    <property type="entry name" value="TIGR02285 family protein"/>
    <property type="match status" value="1"/>
</dbReference>
<name>A0A7W2IJP4_9BURK</name>
<comment type="caution">
    <text evidence="2">The sequence shown here is derived from an EMBL/GenBank/DDBJ whole genome shotgun (WGS) entry which is preliminary data.</text>
</comment>
<reference evidence="2 3" key="1">
    <citation type="submission" date="2020-07" db="EMBL/GenBank/DDBJ databases">
        <title>Novel species isolated from subtropical streams in China.</title>
        <authorList>
            <person name="Lu H."/>
        </authorList>
    </citation>
    <scope>NUCLEOTIDE SEQUENCE [LARGE SCALE GENOMIC DNA]</scope>
    <source>
        <strain evidence="2 3">LX47W</strain>
    </source>
</reference>
<dbReference type="EMBL" id="JACEZU010000002">
    <property type="protein sequence ID" value="MBA5686552.1"/>
    <property type="molecule type" value="Genomic_DNA"/>
</dbReference>
<dbReference type="InterPro" id="IPR011972">
    <property type="entry name" value="CHP02285"/>
</dbReference>
<organism evidence="2 3">
    <name type="scientific">Rugamonas apoptosis</name>
    <dbReference type="NCBI Taxonomy" id="2758570"/>
    <lineage>
        <taxon>Bacteria</taxon>
        <taxon>Pseudomonadati</taxon>
        <taxon>Pseudomonadota</taxon>
        <taxon>Betaproteobacteria</taxon>
        <taxon>Burkholderiales</taxon>
        <taxon>Oxalobacteraceae</taxon>
        <taxon>Telluria group</taxon>
        <taxon>Rugamonas</taxon>
    </lineage>
</organism>
<evidence type="ECO:0000313" key="2">
    <source>
        <dbReference type="EMBL" id="MBA5686552.1"/>
    </source>
</evidence>
<sequence>MKTPSRPKAMLCSLVFGLLCHSVRAESMSWWLTDFPPYSIPENGEPGSGAVDLVLHGVMAAWPEKITHQFRIANTSRIWTSIDAGTEACYTSALHTPQRARQAYLSDVFILPPIQLIVRKDRLEQVPMNANGEVQFAALISRRDINGVLVSGRAYGTELDAALAGTPHGENLTFSGSKVLGANLFKMIAAGRADYTLDYDFILAYQMKDAAALDVLTTLPIDVANTPLVGSFACPRTLWGQKMIERIDHIVSQLAQNARYRDQFERWLLPGTKARYAAKFDQFYKSRSKNQGSNH</sequence>
<dbReference type="Gene3D" id="3.40.190.10">
    <property type="entry name" value="Periplasmic binding protein-like II"/>
    <property type="match status" value="2"/>
</dbReference>
<dbReference type="AlphaFoldDB" id="A0A7W2IJP4"/>
<dbReference type="SUPFAM" id="SSF53850">
    <property type="entry name" value="Periplasmic binding protein-like II"/>
    <property type="match status" value="1"/>
</dbReference>
<proteinExistence type="predicted"/>
<evidence type="ECO:0000256" key="1">
    <source>
        <dbReference type="SAM" id="SignalP"/>
    </source>
</evidence>
<dbReference type="Proteomes" id="UP000573499">
    <property type="component" value="Unassembled WGS sequence"/>
</dbReference>
<gene>
    <name evidence="2" type="ORF">H3H39_05735</name>
</gene>
<keyword evidence="1" id="KW-0732">Signal</keyword>
<feature type="signal peptide" evidence="1">
    <location>
        <begin position="1"/>
        <end position="25"/>
    </location>
</feature>
<accession>A0A7W2IJP4</accession>
<keyword evidence="3" id="KW-1185">Reference proteome</keyword>
<evidence type="ECO:0000313" key="3">
    <source>
        <dbReference type="Proteomes" id="UP000573499"/>
    </source>
</evidence>